<gene>
    <name evidence="2" type="ORF">MNOR_LOCUS36026</name>
</gene>
<sequence>MDVVDSETTCPNTITVSVFVSITIPAFFIEALLNSKGILHATISVLMLIFLPPSIQGITARSIEGIRLPSPNLKKEVDFSFTTFFFSISLRVSKNNSNHLTPHTVLEQPRSNIIAPIVSPNNTSTLSSNPLSDAINVI</sequence>
<proteinExistence type="predicted"/>
<evidence type="ECO:0000256" key="1">
    <source>
        <dbReference type="SAM" id="Phobius"/>
    </source>
</evidence>
<keyword evidence="1" id="KW-1133">Transmembrane helix</keyword>
<keyword evidence="1" id="KW-0812">Transmembrane</keyword>
<organism evidence="2 3">
    <name type="scientific">Meganyctiphanes norvegica</name>
    <name type="common">Northern krill</name>
    <name type="synonym">Thysanopoda norvegica</name>
    <dbReference type="NCBI Taxonomy" id="48144"/>
    <lineage>
        <taxon>Eukaryota</taxon>
        <taxon>Metazoa</taxon>
        <taxon>Ecdysozoa</taxon>
        <taxon>Arthropoda</taxon>
        <taxon>Crustacea</taxon>
        <taxon>Multicrustacea</taxon>
        <taxon>Malacostraca</taxon>
        <taxon>Eumalacostraca</taxon>
        <taxon>Eucarida</taxon>
        <taxon>Euphausiacea</taxon>
        <taxon>Euphausiidae</taxon>
        <taxon>Meganyctiphanes</taxon>
    </lineage>
</organism>
<feature type="transmembrane region" description="Helical" evidence="1">
    <location>
        <begin position="12"/>
        <end position="33"/>
    </location>
</feature>
<feature type="transmembrane region" description="Helical" evidence="1">
    <location>
        <begin position="38"/>
        <end position="55"/>
    </location>
</feature>
<name>A0AAV2SGI7_MEGNR</name>
<protein>
    <submittedName>
        <fullName evidence="2">Uncharacterized protein</fullName>
    </submittedName>
</protein>
<evidence type="ECO:0000313" key="2">
    <source>
        <dbReference type="EMBL" id="CAL4186157.1"/>
    </source>
</evidence>
<keyword evidence="3" id="KW-1185">Reference proteome</keyword>
<dbReference type="Proteomes" id="UP001497623">
    <property type="component" value="Unassembled WGS sequence"/>
</dbReference>
<dbReference type="EMBL" id="CAXKWB010063086">
    <property type="protein sequence ID" value="CAL4186157.1"/>
    <property type="molecule type" value="Genomic_DNA"/>
</dbReference>
<keyword evidence="1" id="KW-0472">Membrane</keyword>
<reference evidence="2 3" key="1">
    <citation type="submission" date="2024-05" db="EMBL/GenBank/DDBJ databases">
        <authorList>
            <person name="Wallberg A."/>
        </authorList>
    </citation>
    <scope>NUCLEOTIDE SEQUENCE [LARGE SCALE GENOMIC DNA]</scope>
</reference>
<comment type="caution">
    <text evidence="2">The sequence shown here is derived from an EMBL/GenBank/DDBJ whole genome shotgun (WGS) entry which is preliminary data.</text>
</comment>
<evidence type="ECO:0000313" key="3">
    <source>
        <dbReference type="Proteomes" id="UP001497623"/>
    </source>
</evidence>
<dbReference type="AlphaFoldDB" id="A0AAV2SGI7"/>
<accession>A0AAV2SGI7</accession>